<dbReference type="EC" id="2.1.1.-" evidence="4"/>
<evidence type="ECO:0000313" key="5">
    <source>
        <dbReference type="Proteomes" id="UP001058267"/>
    </source>
</evidence>
<keyword evidence="2 4" id="KW-0808">Transferase</keyword>
<dbReference type="GO" id="GO:0008168">
    <property type="term" value="F:methyltransferase activity"/>
    <property type="evidence" value="ECO:0007669"/>
    <property type="project" value="UniProtKB-KW"/>
</dbReference>
<keyword evidence="1 4" id="KW-0489">Methyltransferase</keyword>
<evidence type="ECO:0000256" key="3">
    <source>
        <dbReference type="ARBA" id="ARBA00022691"/>
    </source>
</evidence>
<evidence type="ECO:0000313" key="4">
    <source>
        <dbReference type="EMBL" id="UWN65247.1"/>
    </source>
</evidence>
<dbReference type="Gene3D" id="3.40.50.150">
    <property type="entry name" value="Vaccinia Virus protein VP39"/>
    <property type="match status" value="1"/>
</dbReference>
<dbReference type="InterPro" id="IPR029063">
    <property type="entry name" value="SAM-dependent_MTases_sf"/>
</dbReference>
<dbReference type="PANTHER" id="PTHR10509">
    <property type="entry name" value="O-METHYLTRANSFERASE-RELATED"/>
    <property type="match status" value="1"/>
</dbReference>
<dbReference type="InterPro" id="IPR050362">
    <property type="entry name" value="Cation-dep_OMT"/>
</dbReference>
<dbReference type="EMBL" id="CP102252">
    <property type="protein sequence ID" value="UWN65247.1"/>
    <property type="molecule type" value="Genomic_DNA"/>
</dbReference>
<evidence type="ECO:0000256" key="2">
    <source>
        <dbReference type="ARBA" id="ARBA00022679"/>
    </source>
</evidence>
<organism evidence="4 5">
    <name type="scientific">Alistipes senegalensis JC50</name>
    <dbReference type="NCBI Taxonomy" id="1033732"/>
    <lineage>
        <taxon>Bacteria</taxon>
        <taxon>Pseudomonadati</taxon>
        <taxon>Bacteroidota</taxon>
        <taxon>Bacteroidia</taxon>
        <taxon>Bacteroidales</taxon>
        <taxon>Rikenellaceae</taxon>
        <taxon>Alistipes</taxon>
    </lineage>
</organism>
<dbReference type="InterPro" id="IPR002935">
    <property type="entry name" value="SAM_O-MeTrfase"/>
</dbReference>
<dbReference type="PROSITE" id="PS51682">
    <property type="entry name" value="SAM_OMT_I"/>
    <property type="match status" value="1"/>
</dbReference>
<keyword evidence="5" id="KW-1185">Reference proteome</keyword>
<accession>A0ABY5V6V7</accession>
<dbReference type="PANTHER" id="PTHR10509:SF14">
    <property type="entry name" value="CAFFEOYL-COA O-METHYLTRANSFERASE 3-RELATED"/>
    <property type="match status" value="1"/>
</dbReference>
<name>A0ABY5V6V7_9BACT</name>
<sequence>MDALEKYVHEFSEPEEELLHELDRETNLRAVAPRMLSGHIQGRLLEMLVRMMRPRRVLEIGTFTGYSALSMAAGLDEGAELHTVEVDDEQEEFIRSYFARSPHGDKITLHIGSALEIAPKLGEFDMVFIDGDKREYPAYYRMLMGDDGGRRLVHGGSVLIADNILWSGKVVQPIAHNDRHTQALVEFNRMVVEDPRVENVIVPLRDGLNLIRIK</sequence>
<proteinExistence type="predicted"/>
<keyword evidence="3" id="KW-0949">S-adenosyl-L-methionine</keyword>
<dbReference type="GO" id="GO:0032259">
    <property type="term" value="P:methylation"/>
    <property type="evidence" value="ECO:0007669"/>
    <property type="project" value="UniProtKB-KW"/>
</dbReference>
<evidence type="ECO:0000256" key="1">
    <source>
        <dbReference type="ARBA" id="ARBA00022603"/>
    </source>
</evidence>
<dbReference type="RefSeq" id="WP_019150125.1">
    <property type="nucleotide sequence ID" value="NZ_CP102252.1"/>
</dbReference>
<dbReference type="SUPFAM" id="SSF53335">
    <property type="entry name" value="S-adenosyl-L-methionine-dependent methyltransferases"/>
    <property type="match status" value="1"/>
</dbReference>
<dbReference type="CDD" id="cd02440">
    <property type="entry name" value="AdoMet_MTases"/>
    <property type="match status" value="1"/>
</dbReference>
<protein>
    <submittedName>
        <fullName evidence="4">Class I SAM-dependent methyltransferase</fullName>
        <ecNumber evidence="4">2.1.1.-</ecNumber>
    </submittedName>
</protein>
<gene>
    <name evidence="4" type="ORF">NQ519_16160</name>
</gene>
<dbReference type="Proteomes" id="UP001058267">
    <property type="component" value="Chromosome"/>
</dbReference>
<dbReference type="Pfam" id="PF01596">
    <property type="entry name" value="Methyltransf_3"/>
    <property type="match status" value="1"/>
</dbReference>
<reference evidence="4" key="1">
    <citation type="journal article" date="2022" name="Cell">
        <title>Design, construction, and in vivo augmentation of a complex gut microbiome.</title>
        <authorList>
            <person name="Cheng A.G."/>
            <person name="Ho P.Y."/>
            <person name="Aranda-Diaz A."/>
            <person name="Jain S."/>
            <person name="Yu F.B."/>
            <person name="Meng X."/>
            <person name="Wang M."/>
            <person name="Iakiviak M."/>
            <person name="Nagashima K."/>
            <person name="Zhao A."/>
            <person name="Murugkar P."/>
            <person name="Patil A."/>
            <person name="Atabakhsh K."/>
            <person name="Weakley A."/>
            <person name="Yan J."/>
            <person name="Brumbaugh A.R."/>
            <person name="Higginbottom S."/>
            <person name="Dimas A."/>
            <person name="Shiver A.L."/>
            <person name="Deutschbauer A."/>
            <person name="Neff N."/>
            <person name="Sonnenburg J.L."/>
            <person name="Huang K.C."/>
            <person name="Fischbach M.A."/>
        </authorList>
    </citation>
    <scope>NUCLEOTIDE SEQUENCE</scope>
    <source>
        <strain evidence="4">JC50</strain>
    </source>
</reference>